<evidence type="ECO:0000256" key="1">
    <source>
        <dbReference type="ARBA" id="ARBA00007461"/>
    </source>
</evidence>
<organism evidence="3 4">
    <name type="scientific">Panaeolus cyanescens</name>
    <dbReference type="NCBI Taxonomy" id="181874"/>
    <lineage>
        <taxon>Eukaryota</taxon>
        <taxon>Fungi</taxon>
        <taxon>Dikarya</taxon>
        <taxon>Basidiomycota</taxon>
        <taxon>Agaricomycotina</taxon>
        <taxon>Agaricomycetes</taxon>
        <taxon>Agaricomycetidae</taxon>
        <taxon>Agaricales</taxon>
        <taxon>Agaricineae</taxon>
        <taxon>Galeropsidaceae</taxon>
        <taxon>Panaeolus</taxon>
    </lineage>
</organism>
<name>A0A409YN46_9AGAR</name>
<dbReference type="GO" id="GO:0072546">
    <property type="term" value="C:EMC complex"/>
    <property type="evidence" value="ECO:0007669"/>
    <property type="project" value="InterPro"/>
</dbReference>
<feature type="domain" description="MPN" evidence="2">
    <location>
        <begin position="5"/>
        <end position="140"/>
    </location>
</feature>
<dbReference type="OrthoDB" id="194468at2759"/>
<dbReference type="STRING" id="181874.A0A409YN46"/>
<sequence>MSTSYTVSPTAYFKIYLHGVKHPSKPVNGVLLGTASSTATGKLVEIQDAIPLLHHWTSLSPMMEIGLDLAAQHASSENMQIVGYYQASDRIDDTTLAVVGEKVAGRIRKTFPDAIAFVVDGSRFGSGEQCLVPYIFTPSSIWRPASDSSQIAPWTSSSPFQLSDPSTPQKALELVKEQNAHFAFGDFDDHLEDVTIGTPFC</sequence>
<dbReference type="InterPro" id="IPR037518">
    <property type="entry name" value="MPN"/>
</dbReference>
<dbReference type="CDD" id="cd08060">
    <property type="entry name" value="MPN_UPF0172"/>
    <property type="match status" value="1"/>
</dbReference>
<evidence type="ECO:0000313" key="4">
    <source>
        <dbReference type="Proteomes" id="UP000284842"/>
    </source>
</evidence>
<dbReference type="PANTHER" id="PTHR12941:SF10">
    <property type="entry name" value="ER MEMBRANE PROTEIN COMPLEX SUBUNIT 8_9 HOMOLOG"/>
    <property type="match status" value="1"/>
</dbReference>
<dbReference type="Pfam" id="PF03665">
    <property type="entry name" value="UPF0172"/>
    <property type="match status" value="1"/>
</dbReference>
<dbReference type="PANTHER" id="PTHR12941">
    <property type="entry name" value="ER MEMBRANE PROTEIN COMPLEX"/>
    <property type="match status" value="1"/>
</dbReference>
<gene>
    <name evidence="3" type="ORF">CVT24_013109</name>
</gene>
<keyword evidence="4" id="KW-1185">Reference proteome</keyword>
<protein>
    <recommendedName>
        <fullName evidence="2">MPN domain-containing protein</fullName>
    </recommendedName>
</protein>
<evidence type="ECO:0000313" key="3">
    <source>
        <dbReference type="EMBL" id="PPR04503.1"/>
    </source>
</evidence>
<reference evidence="3 4" key="1">
    <citation type="journal article" date="2018" name="Evol. Lett.">
        <title>Horizontal gene cluster transfer increased hallucinogenic mushroom diversity.</title>
        <authorList>
            <person name="Reynolds H.T."/>
            <person name="Vijayakumar V."/>
            <person name="Gluck-Thaler E."/>
            <person name="Korotkin H.B."/>
            <person name="Matheny P.B."/>
            <person name="Slot J.C."/>
        </authorList>
    </citation>
    <scope>NUCLEOTIDE SEQUENCE [LARGE SCALE GENOMIC DNA]</scope>
    <source>
        <strain evidence="3 4">2629</strain>
    </source>
</reference>
<evidence type="ECO:0000259" key="2">
    <source>
        <dbReference type="PROSITE" id="PS50249"/>
    </source>
</evidence>
<dbReference type="Gene3D" id="3.40.140.10">
    <property type="entry name" value="Cytidine Deaminase, domain 2"/>
    <property type="match status" value="1"/>
</dbReference>
<dbReference type="Proteomes" id="UP000284842">
    <property type="component" value="Unassembled WGS sequence"/>
</dbReference>
<proteinExistence type="inferred from homology"/>
<dbReference type="InParanoid" id="A0A409YN46"/>
<comment type="similarity">
    <text evidence="1">Belongs to the EMC8/EMC9 family.</text>
</comment>
<dbReference type="InterPro" id="IPR005366">
    <property type="entry name" value="EMC8/9"/>
</dbReference>
<accession>A0A409YN46</accession>
<dbReference type="PROSITE" id="PS50249">
    <property type="entry name" value="MPN"/>
    <property type="match status" value="1"/>
</dbReference>
<dbReference type="EMBL" id="NHTK01000938">
    <property type="protein sequence ID" value="PPR04503.1"/>
    <property type="molecule type" value="Genomic_DNA"/>
</dbReference>
<comment type="caution">
    <text evidence="3">The sequence shown here is derived from an EMBL/GenBank/DDBJ whole genome shotgun (WGS) entry which is preliminary data.</text>
</comment>
<dbReference type="AlphaFoldDB" id="A0A409YN46"/>